<dbReference type="AlphaFoldDB" id="A0A074JIL9"/>
<dbReference type="Pfam" id="PF06776">
    <property type="entry name" value="IalB"/>
    <property type="match status" value="1"/>
</dbReference>
<proteinExistence type="predicted"/>
<accession>A0A074JIL9</accession>
<dbReference type="Gene3D" id="2.60.40.1880">
    <property type="entry name" value="Invasion associated locus B (IalB) protein"/>
    <property type="match status" value="1"/>
</dbReference>
<dbReference type="EMBL" id="AUND01000002">
    <property type="protein sequence ID" value="KEO55448.1"/>
    <property type="molecule type" value="Genomic_DNA"/>
</dbReference>
<dbReference type="eggNOG" id="COG5342">
    <property type="taxonomic scope" value="Bacteria"/>
</dbReference>
<protein>
    <recommendedName>
        <fullName evidence="3">Invasion associated locus B family protein</fullName>
    </recommendedName>
</protein>
<sequence length="103" mass="11126">MQPADKGGVRLQVLLPQQIHLGSGAFAQIPGHKAQELRLIECVPGACEARLDLDVQTLADWKGASSVILTYRPAPNVPPISFDVSLMGLTKALERAREEEPAQ</sequence>
<name>A0A074JIL9_9RHOB</name>
<organism evidence="1 2">
    <name type="scientific">Thioclava pacifica DSM 10166</name>
    <dbReference type="NCBI Taxonomy" id="1353537"/>
    <lineage>
        <taxon>Bacteria</taxon>
        <taxon>Pseudomonadati</taxon>
        <taxon>Pseudomonadota</taxon>
        <taxon>Alphaproteobacteria</taxon>
        <taxon>Rhodobacterales</taxon>
        <taxon>Paracoccaceae</taxon>
        <taxon>Thioclava</taxon>
    </lineage>
</organism>
<comment type="caution">
    <text evidence="1">The sequence shown here is derived from an EMBL/GenBank/DDBJ whole genome shotgun (WGS) entry which is preliminary data.</text>
</comment>
<evidence type="ECO:0008006" key="3">
    <source>
        <dbReference type="Google" id="ProtNLM"/>
    </source>
</evidence>
<dbReference type="InterPro" id="IPR038696">
    <property type="entry name" value="IalB_sf"/>
</dbReference>
<dbReference type="InterPro" id="IPR010642">
    <property type="entry name" value="Invasion_prot_B"/>
</dbReference>
<evidence type="ECO:0000313" key="1">
    <source>
        <dbReference type="EMBL" id="KEO55448.1"/>
    </source>
</evidence>
<dbReference type="STRING" id="1353537.TP2_15520"/>
<dbReference type="Proteomes" id="UP000027432">
    <property type="component" value="Unassembled WGS sequence"/>
</dbReference>
<keyword evidence="2" id="KW-1185">Reference proteome</keyword>
<reference evidence="1 2" key="1">
    <citation type="submission" date="2013-07" db="EMBL/GenBank/DDBJ databases">
        <title>Thioclava pacifica DSM 10166 Genome Sequencing.</title>
        <authorList>
            <person name="Lai Q."/>
            <person name="Shao Z."/>
        </authorList>
    </citation>
    <scope>NUCLEOTIDE SEQUENCE [LARGE SCALE GENOMIC DNA]</scope>
    <source>
        <strain evidence="1 2">DSM 10166</strain>
    </source>
</reference>
<evidence type="ECO:0000313" key="2">
    <source>
        <dbReference type="Proteomes" id="UP000027432"/>
    </source>
</evidence>
<gene>
    <name evidence="1" type="ORF">TP2_15520</name>
</gene>